<dbReference type="GO" id="GO:0003924">
    <property type="term" value="F:GTPase activity"/>
    <property type="evidence" value="ECO:0007669"/>
    <property type="project" value="TreeGrafter"/>
</dbReference>
<dbReference type="GO" id="GO:0005886">
    <property type="term" value="C:plasma membrane"/>
    <property type="evidence" value="ECO:0007669"/>
    <property type="project" value="UniProtKB-SubCell"/>
</dbReference>
<evidence type="ECO:0000256" key="5">
    <source>
        <dbReference type="ARBA" id="ARBA00023136"/>
    </source>
</evidence>
<protein>
    <recommendedName>
        <fullName evidence="6">SRP54-type proteins GTP-binding domain-containing protein</fullName>
    </recommendedName>
</protein>
<dbReference type="SUPFAM" id="SSF52540">
    <property type="entry name" value="P-loop containing nucleoside triphosphate hydrolases"/>
    <property type="match status" value="2"/>
</dbReference>
<dbReference type="GO" id="GO:0005047">
    <property type="term" value="F:signal recognition particle binding"/>
    <property type="evidence" value="ECO:0007669"/>
    <property type="project" value="TreeGrafter"/>
</dbReference>
<comment type="caution">
    <text evidence="7">The sequence shown here is derived from an EMBL/GenBank/DDBJ whole genome shotgun (WGS) entry which is preliminary data.</text>
</comment>
<keyword evidence="3" id="KW-0547">Nucleotide-binding</keyword>
<comment type="subcellular location">
    <subcellularLocation>
        <location evidence="1">Cell membrane</location>
        <topology evidence="1">Peripheral membrane protein</topology>
        <orientation evidence="1">Cytoplasmic side</orientation>
    </subcellularLocation>
</comment>
<dbReference type="InterPro" id="IPR027417">
    <property type="entry name" value="P-loop_NTPase"/>
</dbReference>
<organism evidence="7 8">
    <name type="scientific">Candidatus Acidulodesulfobacterium acidiphilum</name>
    <dbReference type="NCBI Taxonomy" id="2597224"/>
    <lineage>
        <taxon>Bacteria</taxon>
        <taxon>Deltaproteobacteria</taxon>
        <taxon>Candidatus Acidulodesulfobacterales</taxon>
        <taxon>Candidatus Acidulodesulfobacterium</taxon>
    </lineage>
</organism>
<dbReference type="Pfam" id="PF00448">
    <property type="entry name" value="SRP54"/>
    <property type="match status" value="1"/>
</dbReference>
<evidence type="ECO:0000259" key="6">
    <source>
        <dbReference type="SMART" id="SM00962"/>
    </source>
</evidence>
<name>A0A520XA42_9DELT</name>
<dbReference type="GO" id="GO:0006614">
    <property type="term" value="P:SRP-dependent cotranslational protein targeting to membrane"/>
    <property type="evidence" value="ECO:0007669"/>
    <property type="project" value="InterPro"/>
</dbReference>
<dbReference type="Gene3D" id="3.40.50.300">
    <property type="entry name" value="P-loop containing nucleotide triphosphate hydrolases"/>
    <property type="match status" value="1"/>
</dbReference>
<dbReference type="GO" id="GO:0005525">
    <property type="term" value="F:GTP binding"/>
    <property type="evidence" value="ECO:0007669"/>
    <property type="project" value="UniProtKB-KW"/>
</dbReference>
<sequence length="399" mass="44720">MQIKRYEVLDIKDAIDLIKKDLGEDALIISTRQVNGAAGELGFFGKPFLEVIAAIDYKEEDIMPPKDEAACFNKDMLAPIYDDVRFLKENFDSIVEDKVDYALNVKFEEIKNFMEEIKFDLNLLKNERTQGGGLKENDLLLYLDGISFDRSVSSKLIDIFFKGITLSNFKKEDKIEYFKKFFKKIIEKKTERKKFVRSLNGKIVIAVAGNSGSGKTSAAAKLCSKFIYEKNLHVSLCSIDSLKMGGYETLKNYAGKLKIDFTTAKDPSGLNAFIAGSRSDVVIIDTFAVNHNNVYRLNALSKFFEGLKGSVNIELIVPAHFKHIDALRSYESFRNKIGVNGIIITKTDESKGIGNLAGLFMLEDSAVDYVSYGENVPEDIEEANAGNIYPLFFPKPASL</sequence>
<proteinExistence type="inferred from homology"/>
<evidence type="ECO:0000313" key="7">
    <source>
        <dbReference type="EMBL" id="RZV38034.1"/>
    </source>
</evidence>
<dbReference type="InterPro" id="IPR000897">
    <property type="entry name" value="SRP54_GTPase_dom"/>
</dbReference>
<reference evidence="7 8" key="1">
    <citation type="submission" date="2019-01" db="EMBL/GenBank/DDBJ databases">
        <title>Insights into ecological role of a new deltaproteobacterial order Candidatus Sinidesulfobacterales (Sva0485) by metagenomics and metatranscriptomics.</title>
        <authorList>
            <person name="Tan S."/>
            <person name="Liu J."/>
            <person name="Fang Y."/>
            <person name="Hedlund B."/>
            <person name="Lian Z.-H."/>
            <person name="Huang L.-Y."/>
            <person name="Li J.-T."/>
            <person name="Huang L.-N."/>
            <person name="Li W.-J."/>
            <person name="Jiang H.-C."/>
            <person name="Dong H.-L."/>
            <person name="Shu W.-S."/>
        </authorList>
    </citation>
    <scope>NUCLEOTIDE SEQUENCE [LARGE SCALE GENOMIC DNA]</scope>
    <source>
        <strain evidence="7">AP4</strain>
    </source>
</reference>
<evidence type="ECO:0000256" key="2">
    <source>
        <dbReference type="ARBA" id="ARBA00008531"/>
    </source>
</evidence>
<evidence type="ECO:0000313" key="8">
    <source>
        <dbReference type="Proteomes" id="UP000322454"/>
    </source>
</evidence>
<dbReference type="PANTHER" id="PTHR43134:SF3">
    <property type="entry name" value="FLAGELLAR BIOSYNTHESIS PROTEIN FLHF"/>
    <property type="match status" value="1"/>
</dbReference>
<feature type="domain" description="SRP54-type proteins GTP-binding" evidence="6">
    <location>
        <begin position="202"/>
        <end position="394"/>
    </location>
</feature>
<comment type="similarity">
    <text evidence="2">Belongs to the GTP-binding SRP family.</text>
</comment>
<dbReference type="Gene3D" id="1.20.120.1380">
    <property type="entry name" value="Flagellar FlhF biosynthesis protein, N domain"/>
    <property type="match status" value="1"/>
</dbReference>
<keyword evidence="4" id="KW-0342">GTP-binding</keyword>
<evidence type="ECO:0000256" key="3">
    <source>
        <dbReference type="ARBA" id="ARBA00022741"/>
    </source>
</evidence>
<dbReference type="Proteomes" id="UP000322454">
    <property type="component" value="Unassembled WGS sequence"/>
</dbReference>
<evidence type="ECO:0000256" key="1">
    <source>
        <dbReference type="ARBA" id="ARBA00004413"/>
    </source>
</evidence>
<keyword evidence="5" id="KW-0472">Membrane</keyword>
<dbReference type="EMBL" id="SHMQ01000025">
    <property type="protein sequence ID" value="RZV38034.1"/>
    <property type="molecule type" value="Genomic_DNA"/>
</dbReference>
<gene>
    <name evidence="7" type="ORF">EVJ48_07900</name>
</gene>
<evidence type="ECO:0000256" key="4">
    <source>
        <dbReference type="ARBA" id="ARBA00023134"/>
    </source>
</evidence>
<dbReference type="PANTHER" id="PTHR43134">
    <property type="entry name" value="SIGNAL RECOGNITION PARTICLE RECEPTOR SUBUNIT ALPHA"/>
    <property type="match status" value="1"/>
</dbReference>
<dbReference type="SMART" id="SM00962">
    <property type="entry name" value="SRP54"/>
    <property type="match status" value="1"/>
</dbReference>
<dbReference type="AlphaFoldDB" id="A0A520XA42"/>
<accession>A0A520XA42</accession>